<dbReference type="SUPFAM" id="SSF81901">
    <property type="entry name" value="HCP-like"/>
    <property type="match status" value="1"/>
</dbReference>
<dbReference type="SUPFAM" id="SSF56399">
    <property type="entry name" value="ADP-ribosylation"/>
    <property type="match status" value="1"/>
</dbReference>
<dbReference type="Pfam" id="PF13374">
    <property type="entry name" value="TPR_10"/>
    <property type="match status" value="1"/>
</dbReference>
<feature type="repeat" description="TPR" evidence="3">
    <location>
        <begin position="495"/>
        <end position="528"/>
    </location>
</feature>
<dbReference type="InterPro" id="IPR006597">
    <property type="entry name" value="Sel1-like"/>
</dbReference>
<sequence>MAESLVSNIEIINENEGSENSSTYNEYWIWFNVKGLQATASALIAQIIDDHNEENEIDKTAVSWSFFNAQEQAHRNLSKENGNFIWFQLFIEPLLRMRSVDIETSLDEYVSMCKLQYKGNLRQLKTIEEFQQTYDAEHCLWWYSKEVFLYSILNRALRAGDIDTLYTFRFIIRDLYQTLQENKQFNQPILELYRGQALSVDELSRIEASIGQYISMNSFFSTSIKRPVALLFAQSTDTISSNLKPVLFHTRVNTQPPDTKPFGDVQKFSHFGEVESEILFLLGSVFRTQGIRFQNDEPVHIVDLELCGEQEIELKDLYIRMRTGIGEETNIKILGNVLKDMGLHNKALKYYQNLLKQLKQNDSSIQSCCYGIGQVKQLQGDYDGSLSYFQMVLGLESKFPSKDKIVPGFTHNYIGIAYHYGKNFDYSRALEHYRQAFDIHPKVKDREFIGTAYVYQNLATPYRALEDYDKSLQYHHECLNVKKELFGTEQDWSIAASYNNIGRVYHYKTDFRLALEYYKKASEIRLKTLPENHHDIAASFYNIAKVQKSLKDYRSAMEFSQRSLDLYTKAFGESYPLVIDLKEK</sequence>
<organism evidence="4 5">
    <name type="scientific">Rotaria socialis</name>
    <dbReference type="NCBI Taxonomy" id="392032"/>
    <lineage>
        <taxon>Eukaryota</taxon>
        <taxon>Metazoa</taxon>
        <taxon>Spiralia</taxon>
        <taxon>Gnathifera</taxon>
        <taxon>Rotifera</taxon>
        <taxon>Eurotatoria</taxon>
        <taxon>Bdelloidea</taxon>
        <taxon>Philodinida</taxon>
        <taxon>Philodinidae</taxon>
        <taxon>Rotaria</taxon>
    </lineage>
</organism>
<dbReference type="InterPro" id="IPR019734">
    <property type="entry name" value="TPR_rpt"/>
</dbReference>
<dbReference type="EMBL" id="CAJNYU010000835">
    <property type="protein sequence ID" value="CAF3393312.1"/>
    <property type="molecule type" value="Genomic_DNA"/>
</dbReference>
<keyword evidence="1" id="KW-0677">Repeat</keyword>
<dbReference type="InterPro" id="IPR011990">
    <property type="entry name" value="TPR-like_helical_dom_sf"/>
</dbReference>
<reference evidence="4" key="1">
    <citation type="submission" date="2021-02" db="EMBL/GenBank/DDBJ databases">
        <authorList>
            <person name="Nowell W R."/>
        </authorList>
    </citation>
    <scope>NUCLEOTIDE SEQUENCE</scope>
</reference>
<name>A0A817ZD27_9BILA</name>
<dbReference type="Pfam" id="PF13424">
    <property type="entry name" value="TPR_12"/>
    <property type="match status" value="1"/>
</dbReference>
<protein>
    <submittedName>
        <fullName evidence="4">Uncharacterized protein</fullName>
    </submittedName>
</protein>
<dbReference type="SMART" id="SM00028">
    <property type="entry name" value="TPR"/>
    <property type="match status" value="6"/>
</dbReference>
<evidence type="ECO:0000256" key="2">
    <source>
        <dbReference type="ARBA" id="ARBA00022803"/>
    </source>
</evidence>
<feature type="repeat" description="TPR" evidence="3">
    <location>
        <begin position="410"/>
        <end position="443"/>
    </location>
</feature>
<dbReference type="Proteomes" id="UP000663869">
    <property type="component" value="Unassembled WGS sequence"/>
</dbReference>
<evidence type="ECO:0000256" key="1">
    <source>
        <dbReference type="ARBA" id="ARBA00022737"/>
    </source>
</evidence>
<accession>A0A817ZD27</accession>
<dbReference type="SMART" id="SM00671">
    <property type="entry name" value="SEL1"/>
    <property type="match status" value="2"/>
</dbReference>
<dbReference type="PROSITE" id="PS50005">
    <property type="entry name" value="TPR"/>
    <property type="match status" value="2"/>
</dbReference>
<keyword evidence="2 3" id="KW-0802">TPR repeat</keyword>
<dbReference type="PANTHER" id="PTHR45641">
    <property type="entry name" value="TETRATRICOPEPTIDE REPEAT PROTEIN (AFU_ORTHOLOGUE AFUA_6G03870)"/>
    <property type="match status" value="1"/>
</dbReference>
<dbReference type="Gene3D" id="3.90.176.10">
    <property type="entry name" value="Toxin ADP-ribosyltransferase, Chain A, domain 1"/>
    <property type="match status" value="1"/>
</dbReference>
<gene>
    <name evidence="4" type="ORF">FME351_LOCUS8359</name>
</gene>
<comment type="caution">
    <text evidence="4">The sequence shown here is derived from an EMBL/GenBank/DDBJ whole genome shotgun (WGS) entry which is preliminary data.</text>
</comment>
<evidence type="ECO:0000313" key="5">
    <source>
        <dbReference type="Proteomes" id="UP000663869"/>
    </source>
</evidence>
<evidence type="ECO:0000313" key="4">
    <source>
        <dbReference type="EMBL" id="CAF3393312.1"/>
    </source>
</evidence>
<dbReference type="PANTHER" id="PTHR45641:SF19">
    <property type="entry name" value="NEPHROCYSTIN-3"/>
    <property type="match status" value="1"/>
</dbReference>
<dbReference type="Gene3D" id="1.25.40.10">
    <property type="entry name" value="Tetratricopeptide repeat domain"/>
    <property type="match status" value="2"/>
</dbReference>
<evidence type="ECO:0000256" key="3">
    <source>
        <dbReference type="PROSITE-ProRule" id="PRU00339"/>
    </source>
</evidence>
<proteinExistence type="predicted"/>
<dbReference type="AlphaFoldDB" id="A0A817ZD27"/>